<dbReference type="EMBL" id="CP151505">
    <property type="protein sequence ID" value="WZN61912.1"/>
    <property type="molecule type" value="Genomic_DNA"/>
</dbReference>
<dbReference type="AlphaFoldDB" id="A0AAX4P6E5"/>
<dbReference type="EC" id="2.7.7.9" evidence="2 6"/>
<feature type="binding site" evidence="7">
    <location>
        <position position="192"/>
    </location>
    <ligand>
        <name>substrate</name>
    </ligand>
</feature>
<dbReference type="Proteomes" id="UP001472866">
    <property type="component" value="Chromosome 05"/>
</dbReference>
<dbReference type="Gene3D" id="2.160.10.10">
    <property type="entry name" value="Hexapeptide repeat proteins"/>
    <property type="match status" value="1"/>
</dbReference>
<feature type="binding site" evidence="8">
    <location>
        <position position="222"/>
    </location>
    <ligand>
        <name>UTP</name>
        <dbReference type="ChEBI" id="CHEBI:46398"/>
    </ligand>
</feature>
<reference evidence="10 11" key="1">
    <citation type="submission" date="2024-03" db="EMBL/GenBank/DDBJ databases">
        <title>Complete genome sequence of the green alga Chloropicon roscoffensis RCC1871.</title>
        <authorList>
            <person name="Lemieux C."/>
            <person name="Pombert J.-F."/>
            <person name="Otis C."/>
            <person name="Turmel M."/>
        </authorList>
    </citation>
    <scope>NUCLEOTIDE SEQUENCE [LARGE SCALE GENOMIC DNA]</scope>
    <source>
        <strain evidence="10 11">RCC1871</strain>
    </source>
</reference>
<feature type="binding site" evidence="8">
    <location>
        <position position="191"/>
    </location>
    <ligand>
        <name>UTP</name>
        <dbReference type="ChEBI" id="CHEBI:46398"/>
    </ligand>
</feature>
<feature type="binding site" evidence="8">
    <location>
        <position position="102"/>
    </location>
    <ligand>
        <name>UTP</name>
        <dbReference type="ChEBI" id="CHEBI:46398"/>
    </ligand>
</feature>
<name>A0AAX4P6E5_9CHLO</name>
<dbReference type="Pfam" id="PF01704">
    <property type="entry name" value="UDPGP"/>
    <property type="match status" value="1"/>
</dbReference>
<dbReference type="GO" id="GO:0003983">
    <property type="term" value="F:UTP:glucose-1-phosphate uridylyltransferase activity"/>
    <property type="evidence" value="ECO:0007669"/>
    <property type="project" value="UniProtKB-EC"/>
</dbReference>
<organism evidence="10 11">
    <name type="scientific">Chloropicon roscoffensis</name>
    <dbReference type="NCBI Taxonomy" id="1461544"/>
    <lineage>
        <taxon>Eukaryota</taxon>
        <taxon>Viridiplantae</taxon>
        <taxon>Chlorophyta</taxon>
        <taxon>Chloropicophyceae</taxon>
        <taxon>Chloropicales</taxon>
        <taxon>Chloropicaceae</taxon>
        <taxon>Chloropicon</taxon>
    </lineage>
</organism>
<dbReference type="PIRSF" id="PIRSF000806">
    <property type="entry name" value="UDPGP"/>
    <property type="match status" value="1"/>
</dbReference>
<comment type="similarity">
    <text evidence="1 6">Belongs to the UDPGP type 1 family.</text>
</comment>
<feature type="binding site" evidence="8">
    <location>
        <position position="369"/>
    </location>
    <ligand>
        <name>UTP</name>
        <dbReference type="ChEBI" id="CHEBI:46398"/>
    </ligand>
</feature>
<keyword evidence="11" id="KW-1185">Reference proteome</keyword>
<accession>A0AAX4P6E5</accession>
<dbReference type="InterPro" id="IPR016267">
    <property type="entry name" value="UDPGP_trans"/>
</dbReference>
<evidence type="ECO:0000256" key="7">
    <source>
        <dbReference type="PIRSR" id="PIRSR000806-1"/>
    </source>
</evidence>
<evidence type="ECO:0000256" key="6">
    <source>
        <dbReference type="PIRNR" id="PIRNR000806"/>
    </source>
</evidence>
<comment type="catalytic activity">
    <reaction evidence="5 6">
        <text>alpha-D-glucose 1-phosphate + UTP + H(+) = UDP-alpha-D-glucose + diphosphate</text>
        <dbReference type="Rhea" id="RHEA:19889"/>
        <dbReference type="ChEBI" id="CHEBI:15378"/>
        <dbReference type="ChEBI" id="CHEBI:33019"/>
        <dbReference type="ChEBI" id="CHEBI:46398"/>
        <dbReference type="ChEBI" id="CHEBI:58601"/>
        <dbReference type="ChEBI" id="CHEBI:58885"/>
        <dbReference type="EC" id="2.7.7.9"/>
    </reaction>
</comment>
<evidence type="ECO:0000256" key="1">
    <source>
        <dbReference type="ARBA" id="ARBA00010401"/>
    </source>
</evidence>
<evidence type="ECO:0000256" key="3">
    <source>
        <dbReference type="ARBA" id="ARBA00022679"/>
    </source>
</evidence>
<dbReference type="GO" id="GO:0006011">
    <property type="term" value="P:UDP-alpha-D-glucose metabolic process"/>
    <property type="evidence" value="ECO:0007669"/>
    <property type="project" value="UniProtKB-UniRule"/>
</dbReference>
<dbReference type="InterPro" id="IPR002618">
    <property type="entry name" value="UDPGP_fam"/>
</dbReference>
<dbReference type="Gene3D" id="3.90.550.10">
    <property type="entry name" value="Spore Coat Polysaccharide Biosynthesis Protein SpsA, Chain A"/>
    <property type="match status" value="1"/>
</dbReference>
<feature type="binding site" evidence="8">
    <location>
        <position position="163"/>
    </location>
    <ligand>
        <name>UTP</name>
        <dbReference type="ChEBI" id="CHEBI:46398"/>
    </ligand>
</feature>
<feature type="region of interest" description="Disordered" evidence="9">
    <location>
        <begin position="453"/>
        <end position="472"/>
    </location>
</feature>
<gene>
    <name evidence="10" type="ORF">HKI87_05g34470</name>
</gene>
<evidence type="ECO:0000313" key="11">
    <source>
        <dbReference type="Proteomes" id="UP001472866"/>
    </source>
</evidence>
<sequence>MEAVREKLQGAELSEAATKAFLHNYGKLEGGESGLIPEHDIEAVSTLPSLAELVEQRQSDDGGDGVGDGDGSATTTRELLSKTIVLKLNGGLGTSMGLEKAKSLLKVKGGRTFLDLIADQISSLSSGVRFVLMNSFSTHEDTIEALRQSRPEIANQEDLVLIQSKSPKIDATTMEPVSHPKNPDLEWCPPGHGDIYPSLLGTGMLDRLLDKGFKYAFVSNSDNLGAVLSTDLLGHFASSGSAFMMEVAERTEADKKGGHLCRRKEDNQLILRESAMCPEEDKSKFQDVSTHRYFNTNNLWLDLAQLKHKMDECGGMLPLPLIKNKKTVDPRDSSSTPVYQLETAMGSAIECFPNAAAVVVPRSRFSPVKTCSDLFALRSDAYNLTADFRVELAGAAVPVVKLDDAHYKHVDKMERLCPGGSPSLIECKRLTVRGPVIFAGSTAIKGECEIVNDTGEPEELPPGTYEDQTVEL</sequence>
<evidence type="ECO:0000256" key="2">
    <source>
        <dbReference type="ARBA" id="ARBA00012415"/>
    </source>
</evidence>
<dbReference type="PANTHER" id="PTHR43511">
    <property type="match status" value="1"/>
</dbReference>
<keyword evidence="3 6" id="KW-0808">Transferase</keyword>
<dbReference type="InterPro" id="IPR029044">
    <property type="entry name" value="Nucleotide-diphossugar_trans"/>
</dbReference>
<evidence type="ECO:0000256" key="9">
    <source>
        <dbReference type="SAM" id="MobiDB-lite"/>
    </source>
</evidence>
<keyword evidence="4 6" id="KW-0548">Nucleotidyltransferase</keyword>
<evidence type="ECO:0000256" key="4">
    <source>
        <dbReference type="ARBA" id="ARBA00022695"/>
    </source>
</evidence>
<evidence type="ECO:0000256" key="8">
    <source>
        <dbReference type="PIRSR" id="PIRSR000806-2"/>
    </source>
</evidence>
<evidence type="ECO:0000256" key="5">
    <source>
        <dbReference type="ARBA" id="ARBA00048128"/>
    </source>
</evidence>
<protein>
    <recommendedName>
        <fullName evidence="2 6">UTP--glucose-1-phosphate uridylyltransferase</fullName>
        <ecNumber evidence="2 6">2.7.7.9</ecNumber>
    </recommendedName>
</protein>
<dbReference type="SUPFAM" id="SSF53448">
    <property type="entry name" value="Nucleotide-diphospho-sugar transferases"/>
    <property type="match status" value="1"/>
</dbReference>
<evidence type="ECO:0000313" key="10">
    <source>
        <dbReference type="EMBL" id="WZN61912.1"/>
    </source>
</evidence>
<proteinExistence type="inferred from homology"/>